<dbReference type="InParanoid" id="A0A061GK92"/>
<protein>
    <submittedName>
        <fullName evidence="1">Uncharacterized protein</fullName>
    </submittedName>
</protein>
<proteinExistence type="predicted"/>
<name>A0A061GK92_THECC</name>
<dbReference type="EMBL" id="CM001887">
    <property type="protein sequence ID" value="EOY29572.1"/>
    <property type="molecule type" value="Genomic_DNA"/>
</dbReference>
<keyword evidence="2" id="KW-1185">Reference proteome</keyword>
<organism evidence="1 2">
    <name type="scientific">Theobroma cacao</name>
    <name type="common">Cacao</name>
    <name type="synonym">Cocoa</name>
    <dbReference type="NCBI Taxonomy" id="3641"/>
    <lineage>
        <taxon>Eukaryota</taxon>
        <taxon>Viridiplantae</taxon>
        <taxon>Streptophyta</taxon>
        <taxon>Embryophyta</taxon>
        <taxon>Tracheophyta</taxon>
        <taxon>Spermatophyta</taxon>
        <taxon>Magnoliopsida</taxon>
        <taxon>eudicotyledons</taxon>
        <taxon>Gunneridae</taxon>
        <taxon>Pentapetalae</taxon>
        <taxon>rosids</taxon>
        <taxon>malvids</taxon>
        <taxon>Malvales</taxon>
        <taxon>Malvaceae</taxon>
        <taxon>Byttnerioideae</taxon>
        <taxon>Theobroma</taxon>
    </lineage>
</organism>
<accession>A0A061GK92</accession>
<evidence type="ECO:0000313" key="2">
    <source>
        <dbReference type="Proteomes" id="UP000026915"/>
    </source>
</evidence>
<dbReference type="AlphaFoldDB" id="A0A061GK92"/>
<reference evidence="1 2" key="1">
    <citation type="journal article" date="2013" name="Genome Biol.">
        <title>The genome sequence of the most widely cultivated cacao type and its use to identify candidate genes regulating pod color.</title>
        <authorList>
            <person name="Motamayor J.C."/>
            <person name="Mockaitis K."/>
            <person name="Schmutz J."/>
            <person name="Haiminen N."/>
            <person name="Iii D.L."/>
            <person name="Cornejo O."/>
            <person name="Findley S.D."/>
            <person name="Zheng P."/>
            <person name="Utro F."/>
            <person name="Royaert S."/>
            <person name="Saski C."/>
            <person name="Jenkins J."/>
            <person name="Podicheti R."/>
            <person name="Zhao M."/>
            <person name="Scheffler B.E."/>
            <person name="Stack J.C."/>
            <person name="Feltus F.A."/>
            <person name="Mustiga G.M."/>
            <person name="Amores F."/>
            <person name="Phillips W."/>
            <person name="Marelli J.P."/>
            <person name="May G.D."/>
            <person name="Shapiro H."/>
            <person name="Ma J."/>
            <person name="Bustamante C.D."/>
            <person name="Schnell R.J."/>
            <person name="Main D."/>
            <person name="Gilbert D."/>
            <person name="Parida L."/>
            <person name="Kuhn D.N."/>
        </authorList>
    </citation>
    <scope>NUCLEOTIDE SEQUENCE [LARGE SCALE GENOMIC DNA]</scope>
    <source>
        <strain evidence="2">cv. Matina 1-6</strain>
    </source>
</reference>
<evidence type="ECO:0000313" key="1">
    <source>
        <dbReference type="EMBL" id="EOY29572.1"/>
    </source>
</evidence>
<dbReference type="Proteomes" id="UP000026915">
    <property type="component" value="Chromosome 9"/>
</dbReference>
<sequence length="151" mass="17270">MRTATCLNGRELPLVTSQLSHMERFIIRQVWCCSIFETDAFNDSISEAKIEGVPRLPVLQEAGTIALDYKLPKDDNNIYVPAQSLNNAFPIRLNNLISMIDWGDLALWKPLNVVIASRLHATRWDKRFWQIINSDYVCTDCPDTVFKGHGF</sequence>
<dbReference type="Gramene" id="EOY29572">
    <property type="protein sequence ID" value="EOY29572"/>
    <property type="gene ID" value="TCM_037070"/>
</dbReference>
<gene>
    <name evidence="1" type="ORF">TCM_037070</name>
</gene>
<dbReference type="HOGENOM" id="CLU_1734773_0_0_1"/>